<reference evidence="1" key="2">
    <citation type="journal article" date="2024" name="Antonie Van Leeuwenhoek">
        <title>Roseihalotalea indica gen. nov., sp. nov., a halophilic Bacteroidetes from mesopelagic Southwest Indian Ocean with higher carbohydrate metabolic potential.</title>
        <authorList>
            <person name="Chen B."/>
            <person name="Zhang M."/>
            <person name="Lin D."/>
            <person name="Ye J."/>
            <person name="Tang K."/>
        </authorList>
    </citation>
    <scope>NUCLEOTIDE SEQUENCE</scope>
    <source>
        <strain evidence="1">TK19036</strain>
    </source>
</reference>
<accession>A0AA49GQM3</accession>
<organism evidence="1">
    <name type="scientific">Roseihalotalea indica</name>
    <dbReference type="NCBI Taxonomy" id="2867963"/>
    <lineage>
        <taxon>Bacteria</taxon>
        <taxon>Pseudomonadati</taxon>
        <taxon>Bacteroidota</taxon>
        <taxon>Cytophagia</taxon>
        <taxon>Cytophagales</taxon>
        <taxon>Catalimonadaceae</taxon>
        <taxon>Roseihalotalea</taxon>
    </lineage>
</organism>
<proteinExistence type="predicted"/>
<gene>
    <name evidence="1" type="ORF">K4G66_05645</name>
</gene>
<name>A0AA49GQM3_9BACT</name>
<reference evidence="1" key="1">
    <citation type="journal article" date="2023" name="Comput. Struct. Biotechnol. J.">
        <title>Discovery of a novel marine Bacteroidetes with a rich repertoire of carbohydrate-active enzymes.</title>
        <authorList>
            <person name="Chen B."/>
            <person name="Liu G."/>
            <person name="Chen Q."/>
            <person name="Wang H."/>
            <person name="Liu L."/>
            <person name="Tang K."/>
        </authorList>
    </citation>
    <scope>NUCLEOTIDE SEQUENCE</scope>
    <source>
        <strain evidence="1">TK19036</strain>
    </source>
</reference>
<protein>
    <submittedName>
        <fullName evidence="1">Uncharacterized protein</fullName>
    </submittedName>
</protein>
<dbReference type="EMBL" id="CP120682">
    <property type="protein sequence ID" value="WKN38181.1"/>
    <property type="molecule type" value="Genomic_DNA"/>
</dbReference>
<evidence type="ECO:0000313" key="1">
    <source>
        <dbReference type="EMBL" id="WKN38181.1"/>
    </source>
</evidence>
<dbReference type="AlphaFoldDB" id="A0AA49GQM3"/>
<sequence length="81" mass="9541">MIQTFTLDDAVRYTYEEMSAEEAHRFEEALCLDSELMDMFQTLHSVKCRLESTSIEKEPSRQTVNNILAYSKTYDLRVTHE</sequence>